<protein>
    <submittedName>
        <fullName evidence="6">S9 family peptidase</fullName>
    </submittedName>
</protein>
<feature type="domain" description="Peptidase S9 prolyl oligopeptidase catalytic" evidence="4">
    <location>
        <begin position="513"/>
        <end position="716"/>
    </location>
</feature>
<feature type="compositionally biased region" description="Basic and acidic residues" evidence="3">
    <location>
        <begin position="78"/>
        <end position="88"/>
    </location>
</feature>
<dbReference type="InterPro" id="IPR002471">
    <property type="entry name" value="Pept_S9_AS"/>
</dbReference>
<evidence type="ECO:0000256" key="2">
    <source>
        <dbReference type="ARBA" id="ARBA00022801"/>
    </source>
</evidence>
<dbReference type="SUPFAM" id="SSF82171">
    <property type="entry name" value="DPP6 N-terminal domain-like"/>
    <property type="match status" value="1"/>
</dbReference>
<dbReference type="RefSeq" id="WP_131124398.1">
    <property type="nucleotide sequence ID" value="NZ_SIXH01000197.1"/>
</dbReference>
<keyword evidence="2" id="KW-0378">Hydrolase</keyword>
<proteinExistence type="predicted"/>
<dbReference type="AlphaFoldDB" id="A0A4V2JIF1"/>
<dbReference type="Gene3D" id="3.40.50.1820">
    <property type="entry name" value="alpha/beta hydrolase"/>
    <property type="match status" value="1"/>
</dbReference>
<dbReference type="Proteomes" id="UP000292452">
    <property type="component" value="Unassembled WGS sequence"/>
</dbReference>
<dbReference type="InterPro" id="IPR001375">
    <property type="entry name" value="Peptidase_S9_cat"/>
</dbReference>
<dbReference type="Gene3D" id="2.140.10.30">
    <property type="entry name" value="Dipeptidylpeptidase IV, N-terminal domain"/>
    <property type="match status" value="1"/>
</dbReference>
<dbReference type="GO" id="GO:0008239">
    <property type="term" value="F:dipeptidyl-peptidase activity"/>
    <property type="evidence" value="ECO:0007669"/>
    <property type="project" value="TreeGrafter"/>
</dbReference>
<dbReference type="InterPro" id="IPR002469">
    <property type="entry name" value="Peptidase_S9B_N"/>
</dbReference>
<name>A0A4V2JIF1_STRKA</name>
<dbReference type="PRINTS" id="PR00862">
    <property type="entry name" value="PROLIGOPTASE"/>
</dbReference>
<dbReference type="EMBL" id="SIXH01000197">
    <property type="protein sequence ID" value="TBO57741.1"/>
    <property type="molecule type" value="Genomic_DNA"/>
</dbReference>
<dbReference type="PANTHER" id="PTHR11731:SF193">
    <property type="entry name" value="DIPEPTIDYL PEPTIDASE 9"/>
    <property type="match status" value="1"/>
</dbReference>
<dbReference type="PROSITE" id="PS00708">
    <property type="entry name" value="PRO_ENDOPEP_SER"/>
    <property type="match status" value="1"/>
</dbReference>
<evidence type="ECO:0000259" key="5">
    <source>
        <dbReference type="Pfam" id="PF00930"/>
    </source>
</evidence>
<dbReference type="SUPFAM" id="SSF53474">
    <property type="entry name" value="alpha/beta-Hydrolases"/>
    <property type="match status" value="1"/>
</dbReference>
<accession>A0A4V2JIF1</accession>
<dbReference type="InterPro" id="IPR002470">
    <property type="entry name" value="Peptidase_S9A"/>
</dbReference>
<dbReference type="GO" id="GO:0004252">
    <property type="term" value="F:serine-type endopeptidase activity"/>
    <property type="evidence" value="ECO:0007669"/>
    <property type="project" value="InterPro"/>
</dbReference>
<feature type="domain" description="Dipeptidylpeptidase IV N-terminal" evidence="5">
    <location>
        <begin position="110"/>
        <end position="348"/>
    </location>
</feature>
<gene>
    <name evidence="6" type="ORF">EYS09_21100</name>
</gene>
<evidence type="ECO:0000256" key="3">
    <source>
        <dbReference type="SAM" id="MobiDB-lite"/>
    </source>
</evidence>
<evidence type="ECO:0000259" key="4">
    <source>
        <dbReference type="Pfam" id="PF00326"/>
    </source>
</evidence>
<dbReference type="InterPro" id="IPR050278">
    <property type="entry name" value="Serine_Prot_S9B/DPPIV"/>
</dbReference>
<evidence type="ECO:0000313" key="7">
    <source>
        <dbReference type="Proteomes" id="UP000292452"/>
    </source>
</evidence>
<feature type="region of interest" description="Disordered" evidence="3">
    <location>
        <begin position="67"/>
        <end position="88"/>
    </location>
</feature>
<keyword evidence="1" id="KW-0645">Protease</keyword>
<dbReference type="InterPro" id="IPR029058">
    <property type="entry name" value="AB_hydrolase_fold"/>
</dbReference>
<dbReference type="Pfam" id="PF00326">
    <property type="entry name" value="Peptidase_S9"/>
    <property type="match status" value="1"/>
</dbReference>
<comment type="caution">
    <text evidence="6">The sequence shown here is derived from an EMBL/GenBank/DDBJ whole genome shotgun (WGS) entry which is preliminary data.</text>
</comment>
<dbReference type="Pfam" id="PF00930">
    <property type="entry name" value="DPPIV_N"/>
    <property type="match status" value="1"/>
</dbReference>
<evidence type="ECO:0000313" key="6">
    <source>
        <dbReference type="EMBL" id="TBO57741.1"/>
    </source>
</evidence>
<reference evidence="6 7" key="1">
    <citation type="submission" date="2019-02" db="EMBL/GenBank/DDBJ databases">
        <title>Draft Genome Sequence of Streptomyces sp. AM-2504, identified by 16S rRNA comparative analysis as a Streptomyces Kasugaensis strain.</title>
        <authorList>
            <person name="Napolioni V."/>
            <person name="Giuliodori A.M."/>
            <person name="Spurio R."/>
            <person name="Fabbretti A."/>
        </authorList>
    </citation>
    <scope>NUCLEOTIDE SEQUENCE [LARGE SCALE GENOMIC DNA]</scope>
    <source>
        <strain evidence="6 7">AM-2504</strain>
    </source>
</reference>
<organism evidence="6 7">
    <name type="scientific">Streptomyces kasugaensis</name>
    <dbReference type="NCBI Taxonomy" id="1946"/>
    <lineage>
        <taxon>Bacteria</taxon>
        <taxon>Bacillati</taxon>
        <taxon>Actinomycetota</taxon>
        <taxon>Actinomycetes</taxon>
        <taxon>Kitasatosporales</taxon>
        <taxon>Streptomycetaceae</taxon>
        <taxon>Streptomyces</taxon>
    </lineage>
</organism>
<dbReference type="PANTHER" id="PTHR11731">
    <property type="entry name" value="PROTEASE FAMILY S9B,C DIPEPTIDYL-PEPTIDASE IV-RELATED"/>
    <property type="match status" value="1"/>
</dbReference>
<evidence type="ECO:0000256" key="1">
    <source>
        <dbReference type="ARBA" id="ARBA00022670"/>
    </source>
</evidence>
<sequence>MTGQLSFPRQHARTQRFTLGAPRDYAVSPDGARVVFLRSPSGTDRAQRLWVLNLNEGREFAAADPSTLLAGADEELSPQERARRERSREGSAGIIGYAVDSAVELASFTLSGRLFVSELRAGTTRELPARGPVVDPRPSPDGRYVAYAAEGRLRVIAVDGAADGHGDRALAEPDGPEVTWGLAEFIAAEEMARHRGFWWSPESDRVLAARVDESPVRRWWIADPAHPDREPARIAYPAAGTPNAKVTLAFLGLDGARTDVTWDTERYPYLARVHWSAAGPPLLLVQSRDQRAQRYLTVDTETGATSTVHAEEDAVWLELFPGSPAWTPDGRLVRIADEGGARKLFVGDRPLTAAPLHVRAVLDIGEDDVLFAASGTQAHDIGVYRAWFRGSGDQGGWERVGERPHPTVSSAVRSGEVAVLSQASLERPGVRAEVVRLAADGSEKTLATIGSYAEEPVLTARPRLVLAGEREIPCAVLLPSGYTEGDGPLPVLLDPYGGPHGQRVVAAHNAHLTSQWFADQGFAVLVADGRGTPGRSPAWEKAVSRTIGEVVLADQVAALHALAGSFPLDLTRVAIRGWSFGGYLAALAALRRPDVFHAAVVGAPVTDLRLYDTHYQERYLGHPDEEPAVYATNSVLTDEGLSGAADQHRPMLIVHGLADDNVVVAHSLRLSSALLAAGRPHEVLPLSGVTHMTPQEQVAENLLLLQVDFLKRHLGMA</sequence>
<keyword evidence="7" id="KW-1185">Reference proteome</keyword>
<dbReference type="GO" id="GO:0006508">
    <property type="term" value="P:proteolysis"/>
    <property type="evidence" value="ECO:0007669"/>
    <property type="project" value="UniProtKB-KW"/>
</dbReference>